<dbReference type="Pfam" id="PF21044">
    <property type="entry name" value="CIP2A_N"/>
    <property type="match status" value="1"/>
</dbReference>
<dbReference type="InterPro" id="IPR048701">
    <property type="entry name" value="CIP2A_N"/>
</dbReference>
<evidence type="ECO:0000313" key="4">
    <source>
        <dbReference type="EMBL" id="ETV95348.1"/>
    </source>
</evidence>
<feature type="coiled-coil region" evidence="1">
    <location>
        <begin position="827"/>
        <end position="889"/>
    </location>
</feature>
<accession>A0A024TMV2</accession>
<keyword evidence="1" id="KW-0175">Coiled coil</keyword>
<evidence type="ECO:0000256" key="1">
    <source>
        <dbReference type="SAM" id="Coils"/>
    </source>
</evidence>
<dbReference type="eggNOG" id="ENOG502R5ZC">
    <property type="taxonomic scope" value="Eukaryota"/>
</dbReference>
<dbReference type="OrthoDB" id="73401at2759"/>
<dbReference type="EMBL" id="KI913981">
    <property type="protein sequence ID" value="ETV95348.1"/>
    <property type="molecule type" value="Genomic_DNA"/>
</dbReference>
<feature type="coiled-coil region" evidence="1">
    <location>
        <begin position="694"/>
        <end position="777"/>
    </location>
</feature>
<gene>
    <name evidence="4" type="ORF">H310_11238</name>
</gene>
<dbReference type="RefSeq" id="XP_008876049.1">
    <property type="nucleotide sequence ID" value="XM_008877827.1"/>
</dbReference>
<proteinExistence type="predicted"/>
<reference evidence="4" key="1">
    <citation type="submission" date="2013-12" db="EMBL/GenBank/DDBJ databases">
        <title>The Genome Sequence of Aphanomyces invadans NJM9701.</title>
        <authorList>
            <consortium name="The Broad Institute Genomics Platform"/>
            <person name="Russ C."/>
            <person name="Tyler B."/>
            <person name="van West P."/>
            <person name="Dieguez-Uribeondo J."/>
            <person name="Young S.K."/>
            <person name="Zeng Q."/>
            <person name="Gargeya S."/>
            <person name="Fitzgerald M."/>
            <person name="Abouelleil A."/>
            <person name="Alvarado L."/>
            <person name="Chapman S.B."/>
            <person name="Gainer-Dewar J."/>
            <person name="Goldberg J."/>
            <person name="Griggs A."/>
            <person name="Gujja S."/>
            <person name="Hansen M."/>
            <person name="Howarth C."/>
            <person name="Imamovic A."/>
            <person name="Ireland A."/>
            <person name="Larimer J."/>
            <person name="McCowan C."/>
            <person name="Murphy C."/>
            <person name="Pearson M."/>
            <person name="Poon T.W."/>
            <person name="Priest M."/>
            <person name="Roberts A."/>
            <person name="Saif S."/>
            <person name="Shea T."/>
            <person name="Sykes S."/>
            <person name="Wortman J."/>
            <person name="Nusbaum C."/>
            <person name="Birren B."/>
        </authorList>
    </citation>
    <scope>NUCLEOTIDE SEQUENCE [LARGE SCALE GENOMIC DNA]</scope>
    <source>
        <strain evidence="4">NJM9701</strain>
    </source>
</reference>
<dbReference type="PANTHER" id="PTHR23161">
    <property type="entry name" value="PROTEIN CIP2A"/>
    <property type="match status" value="1"/>
</dbReference>
<evidence type="ECO:0000259" key="3">
    <source>
        <dbReference type="Pfam" id="PF21044"/>
    </source>
</evidence>
<dbReference type="AlphaFoldDB" id="A0A024TMV2"/>
<feature type="compositionally biased region" description="Polar residues" evidence="2">
    <location>
        <begin position="967"/>
        <end position="979"/>
    </location>
</feature>
<name>A0A024TMV2_9STRA</name>
<dbReference type="STRING" id="157072.A0A024TMV2"/>
<feature type="region of interest" description="Disordered" evidence="2">
    <location>
        <begin position="382"/>
        <end position="405"/>
    </location>
</feature>
<dbReference type="PANTHER" id="PTHR23161:SF2">
    <property type="entry name" value="PROTEIN CIP2A"/>
    <property type="match status" value="1"/>
</dbReference>
<dbReference type="GeneID" id="20088288"/>
<organism evidence="4">
    <name type="scientific">Aphanomyces invadans</name>
    <dbReference type="NCBI Taxonomy" id="157072"/>
    <lineage>
        <taxon>Eukaryota</taxon>
        <taxon>Sar</taxon>
        <taxon>Stramenopiles</taxon>
        <taxon>Oomycota</taxon>
        <taxon>Saprolegniomycetes</taxon>
        <taxon>Saprolegniales</taxon>
        <taxon>Verrucalvaceae</taxon>
        <taxon>Aphanomyces</taxon>
    </lineage>
</organism>
<sequence length="993" mass="109775">MPGDVVDEQKPWRKTFQPCSVETSRGDVLLVVQSFIAAFNDGSKQIAKNNALSEMKSRCQSLQFLAHLHTLPASVFSPVLDIVSTLCVDTNDNDSLRNDLVALLFDIAGGAVLVGYPTPPFAKVLATLVRTVVDAIIELTNADLEASFILHLQTLATCLRGNVGVKLFVSELPTRKELVRTLALLLNRTDDASILIYAMSVLACLVLHEPMGRKLFQPKNVSHALALVVSILDSDTASSSSMMLRFDSTSSSSALDTVRLQLASVNLVLDWATQPWILDLLETSGEIVHLVEVMLPRLHLHETVQRLHVALHFLHGVAATSHRLRKTIGSKCPPLAKVMAVVLHPVAIVAIAATKFFVALLTDDKPLVETLLDDASIADPASTPPPSAAMSFANPTTPASAQSSTPDKLLPLLQPLLIGLFRTLHATITQLVRHDVVPAVSSDVDHRPSNDLNNPISATDAYQHAVWICLLLVQLGADARIVTLSVPLINFSQLVGLAQREATLYESLPPEAALEFTPRFSLAFMALVGALVIHNDMDDDVLRECHATLQHPAVAFVAARGLCQVDEKQWTLRVLAFLRRVFALSIHSTKSPQLLPLADALYAAHQKHHDAIVSWTDRVTRRDAALQLASKQVDRVTAELDLVRANAADERMLARTEHARLQKELDAQRTAHEHVLESLTANMETQLGKVKAHCDGLLRQLQDKTDALEKKRAQLQDSRMQRGQLDQDNQALQRKLLMLEMRLDEVGEANAAAAADVERMSTKARQAQTELESMSEAYAAQSGDLLAARESNTHLKRTVELHEEKHESLYRQLVLLAKAHHQQTDDLRRTTEEREVAVRELQEAHAKLDDLHQHVEDQEIRIQSHKEHMAELERTIVRYEQSVAEEQARSSSLRHDLDMLRHQHVKMQNEAAAIVMQNAELQRQVDTTTAALAQRDGDVQRLKAELNKYAKIQAMIHQLSDGAAVTALSQRSTPDSASPGSHHAFVPETQFSQ</sequence>
<protein>
    <recommendedName>
        <fullName evidence="3">CIP2A N-terminal domain-containing protein</fullName>
    </recommendedName>
</protein>
<evidence type="ECO:0000256" key="2">
    <source>
        <dbReference type="SAM" id="MobiDB-lite"/>
    </source>
</evidence>
<dbReference type="VEuPathDB" id="FungiDB:H310_11238"/>
<feature type="region of interest" description="Disordered" evidence="2">
    <location>
        <begin position="967"/>
        <end position="993"/>
    </location>
</feature>
<feature type="compositionally biased region" description="Polar residues" evidence="2">
    <location>
        <begin position="394"/>
        <end position="405"/>
    </location>
</feature>
<feature type="coiled-coil region" evidence="1">
    <location>
        <begin position="626"/>
        <end position="664"/>
    </location>
</feature>
<dbReference type="InterPro" id="IPR042510">
    <property type="entry name" value="CIP2A"/>
</dbReference>
<feature type="domain" description="CIP2A N-terminal" evidence="3">
    <location>
        <begin position="151"/>
        <end position="233"/>
    </location>
</feature>